<reference evidence="2 3" key="1">
    <citation type="journal article" date="2023" name="Nat. Commun.">
        <title>Origin of minicircular mitochondrial genomes in red algae.</title>
        <authorList>
            <person name="Lee Y."/>
            <person name="Cho C.H."/>
            <person name="Lee Y.M."/>
            <person name="Park S.I."/>
            <person name="Yang J.H."/>
            <person name="West J.A."/>
            <person name="Bhattacharya D."/>
            <person name="Yoon H.S."/>
        </authorList>
    </citation>
    <scope>NUCLEOTIDE SEQUENCE [LARGE SCALE GENOMIC DNA]</scope>
    <source>
        <strain evidence="2 3">CCMP1338</strain>
        <tissue evidence="2">Whole cell</tissue>
    </source>
</reference>
<comment type="caution">
    <text evidence="2">The sequence shown here is derived from an EMBL/GenBank/DDBJ whole genome shotgun (WGS) entry which is preliminary data.</text>
</comment>
<sequence>MSLTRFQRHGRTLSELDRGAVAVWKRWCSVDVGSQEKSSEAVSSDNEWRKLIEKREPDERVKYESYHSVNRRKSLLDETLAKQFELRGEEHEDVSESTERQYERLAKDISFHECSQYIDTSFISSIPPTTDIMNRLAIVLYHSKGYPERIKVFYSMMNLIEKFDLRPSRIIVHYWVLCQLDRMFIDDAVHYLFRIRGQVMPWISTLSEAILKIALKEPGHATASVDALIESYYGRHDRIPWQIRCRLVHAYGMLGQHKKMSEHFAILWSNRTTAGFVKGQQMSEESFPHNYRNGFRMVLSGLALVGDEKRYQMVKRFMDEGRLRGVSQIEIAKIESYMGKSEALHSHEAVLESGHPRSPLKLEENSRFKIHTMFMATCNLGDVDRMTKYFGLIMDASERAVPYLNIIEMYARGLIKSEPNNYKRVDAFIQCISTTHDLQYTSLQVLLVNQLADLGKYDEVVKRLSMMSYRQQRIPDVAWAAKVFAAAKSNRTDFSALTLTAFDDLIRHETARLSERAFEGVLFLLLRTGNYGDIPVLIQRMVQAKIPPSMKFLNTAAKFFVDSKAFSETVQRERCMEIFVRIWSIIDVGIPSLELVWKKHFNEELDMLQFEDVAAKYDLRETRLPDLLGYASPSSGRPDEPFHSFLDRADLRIPPVGEGDHVAIEASKDDRWETREDDHWETSVKSLDW</sequence>
<proteinExistence type="predicted"/>
<evidence type="ECO:0000313" key="3">
    <source>
        <dbReference type="Proteomes" id="UP001157974"/>
    </source>
</evidence>
<accession>A0AAV8V0U4</accession>
<dbReference type="Proteomes" id="UP001157974">
    <property type="component" value="Unassembled WGS sequence"/>
</dbReference>
<feature type="region of interest" description="Disordered" evidence="1">
    <location>
        <begin position="664"/>
        <end position="689"/>
    </location>
</feature>
<dbReference type="AlphaFoldDB" id="A0AAV8V0U4"/>
<evidence type="ECO:0000256" key="1">
    <source>
        <dbReference type="SAM" id="MobiDB-lite"/>
    </source>
</evidence>
<evidence type="ECO:0000313" key="2">
    <source>
        <dbReference type="EMBL" id="KAJ8907187.1"/>
    </source>
</evidence>
<evidence type="ECO:0008006" key="4">
    <source>
        <dbReference type="Google" id="ProtNLM"/>
    </source>
</evidence>
<name>A0AAV8V0U4_9RHOD</name>
<organism evidence="2 3">
    <name type="scientific">Rhodosorus marinus</name>
    <dbReference type="NCBI Taxonomy" id="101924"/>
    <lineage>
        <taxon>Eukaryota</taxon>
        <taxon>Rhodophyta</taxon>
        <taxon>Stylonematophyceae</taxon>
        <taxon>Stylonematales</taxon>
        <taxon>Stylonemataceae</taxon>
        <taxon>Rhodosorus</taxon>
    </lineage>
</organism>
<dbReference type="EMBL" id="JAMWBK010000003">
    <property type="protein sequence ID" value="KAJ8907187.1"/>
    <property type="molecule type" value="Genomic_DNA"/>
</dbReference>
<keyword evidence="3" id="KW-1185">Reference proteome</keyword>
<gene>
    <name evidence="2" type="ORF">NDN08_003669</name>
</gene>
<protein>
    <recommendedName>
        <fullName evidence="4">Pentacotripeptide-repeat region of PRORP domain-containing protein</fullName>
    </recommendedName>
</protein>